<accession>A0A7X0UBX3</accession>
<comment type="cofactor">
    <cofactor evidence="1">
        <name>Mg(2+)</name>
        <dbReference type="ChEBI" id="CHEBI:18420"/>
    </cofactor>
</comment>
<dbReference type="Pfam" id="PF03737">
    <property type="entry name" value="RraA-like"/>
    <property type="match status" value="1"/>
</dbReference>
<evidence type="ECO:0000313" key="2">
    <source>
        <dbReference type="EMBL" id="MBB6562005.1"/>
    </source>
</evidence>
<evidence type="ECO:0000256" key="1">
    <source>
        <dbReference type="PIRSR" id="PIRSR605493-1"/>
    </source>
</evidence>
<evidence type="ECO:0000313" key="3">
    <source>
        <dbReference type="Proteomes" id="UP000575083"/>
    </source>
</evidence>
<dbReference type="PANTHER" id="PTHR33254">
    <property type="entry name" value="4-HYDROXY-4-METHYL-2-OXOGLUTARATE ALDOLASE 3-RELATED"/>
    <property type="match status" value="1"/>
</dbReference>
<dbReference type="AlphaFoldDB" id="A0A7X0UBX3"/>
<feature type="binding site" evidence="1">
    <location>
        <begin position="103"/>
        <end position="106"/>
    </location>
    <ligand>
        <name>substrate</name>
    </ligand>
</feature>
<sequence>MTPLHTHTLPRLELVSTATLTTVLFKRGFRNVFLQEVRPVNPATARMVGLAFTLRYIPAREDLDGLDAFDDPAHPQRVAVETCPAGHVLVMDSRGDATAASSGNILVTRLMRRGVAGVVTDGGFRDSPEIAAMPFPAFHQRPSAPTNLIRHHAIDIGLPIACGGVSVYPGDVLVGDAEGVVCIPRRIADAVAREAYVQTIYEIWVEERIGAGDSLIGTYPLIDPERRQAYEAWKAAHADRWPLAHD</sequence>
<dbReference type="Proteomes" id="UP000575083">
    <property type="component" value="Unassembled WGS sequence"/>
</dbReference>
<dbReference type="InterPro" id="IPR036704">
    <property type="entry name" value="RraA/RraA-like_sf"/>
</dbReference>
<gene>
    <name evidence="2" type="ORF">HNP48_004707</name>
</gene>
<keyword evidence="3" id="KW-1185">Reference proteome</keyword>
<dbReference type="CDD" id="cd16841">
    <property type="entry name" value="RraA_family"/>
    <property type="match status" value="1"/>
</dbReference>
<feature type="binding site" evidence="1">
    <location>
        <position position="125"/>
    </location>
    <ligand>
        <name>substrate</name>
    </ligand>
</feature>
<comment type="caution">
    <text evidence="2">The sequence shown here is derived from an EMBL/GenBank/DDBJ whole genome shotgun (WGS) entry which is preliminary data.</text>
</comment>
<dbReference type="SUPFAM" id="SSF89562">
    <property type="entry name" value="RraA-like"/>
    <property type="match status" value="1"/>
</dbReference>
<feature type="binding site" evidence="1">
    <location>
        <position position="126"/>
    </location>
    <ligand>
        <name>Mg(2+)</name>
        <dbReference type="ChEBI" id="CHEBI:18420"/>
    </ligand>
</feature>
<dbReference type="GO" id="GO:0046872">
    <property type="term" value="F:metal ion binding"/>
    <property type="evidence" value="ECO:0007669"/>
    <property type="project" value="UniProtKB-KW"/>
</dbReference>
<dbReference type="Gene3D" id="3.50.30.40">
    <property type="entry name" value="Ribonuclease E inhibitor RraA/RraA-like"/>
    <property type="match status" value="1"/>
</dbReference>
<dbReference type="PANTHER" id="PTHR33254:SF16">
    <property type="entry name" value="BLR3842 PROTEIN"/>
    <property type="match status" value="1"/>
</dbReference>
<dbReference type="EMBL" id="JACHLK010000010">
    <property type="protein sequence ID" value="MBB6562005.1"/>
    <property type="molecule type" value="Genomic_DNA"/>
</dbReference>
<protein>
    <submittedName>
        <fullName evidence="2">Regulator of RNase E activity RraA</fullName>
    </submittedName>
</protein>
<reference evidence="2 3" key="1">
    <citation type="submission" date="2020-08" db="EMBL/GenBank/DDBJ databases">
        <title>Functional genomics of gut bacteria from endangered species of beetles.</title>
        <authorList>
            <person name="Carlos-Shanley C."/>
        </authorList>
    </citation>
    <scope>NUCLEOTIDE SEQUENCE [LARGE SCALE GENOMIC DNA]</scope>
    <source>
        <strain evidence="2 3">S00198</strain>
    </source>
</reference>
<dbReference type="NCBIfam" id="NF006093">
    <property type="entry name" value="PRK08245.1"/>
    <property type="match status" value="1"/>
</dbReference>
<name>A0A7X0UBX3_9BURK</name>
<keyword evidence="1" id="KW-0460">Magnesium</keyword>
<dbReference type="InterPro" id="IPR005493">
    <property type="entry name" value="RraA/RraA-like"/>
</dbReference>
<proteinExistence type="predicted"/>
<keyword evidence="1" id="KW-0479">Metal-binding</keyword>
<organism evidence="2 3">
    <name type="scientific">Acidovorax soli</name>
    <dbReference type="NCBI Taxonomy" id="592050"/>
    <lineage>
        <taxon>Bacteria</taxon>
        <taxon>Pseudomonadati</taxon>
        <taxon>Pseudomonadota</taxon>
        <taxon>Betaproteobacteria</taxon>
        <taxon>Burkholderiales</taxon>
        <taxon>Comamonadaceae</taxon>
        <taxon>Acidovorax</taxon>
    </lineage>
</organism>